<evidence type="ECO:0000313" key="2">
    <source>
        <dbReference type="Proteomes" id="UP000693672"/>
    </source>
</evidence>
<reference evidence="1" key="1">
    <citation type="submission" date="2021-06" db="EMBL/GenBank/DDBJ databases">
        <authorList>
            <person name="Criscuolo A."/>
        </authorList>
    </citation>
    <scope>NUCLEOTIDE SEQUENCE</scope>
    <source>
        <strain evidence="1">CIP111600</strain>
    </source>
</reference>
<keyword evidence="2" id="KW-1185">Reference proteome</keyword>
<accession>A0A916K9V3</accession>
<name>A0A916K9V3_9BACL</name>
<proteinExistence type="predicted"/>
<dbReference type="AlphaFoldDB" id="A0A916K9V3"/>
<dbReference type="Pfam" id="PF14350">
    <property type="entry name" value="Beta_protein"/>
    <property type="match status" value="1"/>
</dbReference>
<dbReference type="EMBL" id="CAJVAS010000053">
    <property type="protein sequence ID" value="CAG7650320.1"/>
    <property type="molecule type" value="Genomic_DNA"/>
</dbReference>
<dbReference type="RefSeq" id="WP_218095733.1">
    <property type="nucleotide sequence ID" value="NZ_CAJVAS010000053.1"/>
</dbReference>
<protein>
    <recommendedName>
        <fullName evidence="3">Beta protein</fullName>
    </recommendedName>
</protein>
<comment type="caution">
    <text evidence="1">The sequence shown here is derived from an EMBL/GenBank/DDBJ whole genome shotgun (WGS) entry which is preliminary data.</text>
</comment>
<sequence>MTIYYPVLRVSPAEMNAYETLKESTKHQIIPVLEAKRISRDSKETWWNTYNTLGSYLKGKLNDNLFIYDFKQSFDKLGEVDEHLVDENRMNVIKHCSRKLDESEMKFIPCVHFDSPQWYIQSVINLQKSKLAIRVRCKDFNATMDQIVLQTIYNNVIDNLQQPTQLILILDFANKPTSPERIQKAIEMFSKLEHAQLVLSLTTCPEDASNVGAMSFDVAAEREDYRIFRGLAEKYPNLAFSDYTVRPTGEPDKEARIDYYNTYIKVFYTTHNSYMIGKSTLIKDNGIDTFHEVCQEIIDSDVYQGSDFSAGSYAIKQCADRIVVVSNHSKPIEYGINHHIELTASQLRQN</sequence>
<dbReference type="InterPro" id="IPR025683">
    <property type="entry name" value="Protein_beta"/>
</dbReference>
<gene>
    <name evidence="1" type="ORF">PAESOLCIP111_06051</name>
</gene>
<dbReference type="Proteomes" id="UP000693672">
    <property type="component" value="Unassembled WGS sequence"/>
</dbReference>
<evidence type="ECO:0000313" key="1">
    <source>
        <dbReference type="EMBL" id="CAG7650320.1"/>
    </source>
</evidence>
<evidence type="ECO:0008006" key="3">
    <source>
        <dbReference type="Google" id="ProtNLM"/>
    </source>
</evidence>
<organism evidence="1 2">
    <name type="scientific">Paenibacillus solanacearum</name>
    <dbReference type="NCBI Taxonomy" id="2048548"/>
    <lineage>
        <taxon>Bacteria</taxon>
        <taxon>Bacillati</taxon>
        <taxon>Bacillota</taxon>
        <taxon>Bacilli</taxon>
        <taxon>Bacillales</taxon>
        <taxon>Paenibacillaceae</taxon>
        <taxon>Paenibacillus</taxon>
    </lineage>
</organism>